<evidence type="ECO:0000259" key="2">
    <source>
        <dbReference type="Pfam" id="PF23156"/>
    </source>
</evidence>
<feature type="region of interest" description="Disordered" evidence="1">
    <location>
        <begin position="1"/>
        <end position="61"/>
    </location>
</feature>
<comment type="caution">
    <text evidence="3">The sequence shown here is derived from an EMBL/GenBank/DDBJ whole genome shotgun (WGS) entry which is preliminary data.</text>
</comment>
<accession>A0A835PVF1</accession>
<dbReference type="Proteomes" id="UP000636800">
    <property type="component" value="Chromosome 12"/>
</dbReference>
<dbReference type="InterPro" id="IPR055482">
    <property type="entry name" value="DUF7054"/>
</dbReference>
<keyword evidence="4" id="KW-1185">Reference proteome</keyword>
<evidence type="ECO:0000313" key="3">
    <source>
        <dbReference type="EMBL" id="KAG0457953.1"/>
    </source>
</evidence>
<dbReference type="InterPro" id="IPR040358">
    <property type="entry name" value="At4g22758-like"/>
</dbReference>
<dbReference type="EMBL" id="JADCNL010000012">
    <property type="protein sequence ID" value="KAG0457953.1"/>
    <property type="molecule type" value="Genomic_DNA"/>
</dbReference>
<protein>
    <recommendedName>
        <fullName evidence="2">DUF7054 domain-containing protein</fullName>
    </recommendedName>
</protein>
<proteinExistence type="predicted"/>
<evidence type="ECO:0000313" key="4">
    <source>
        <dbReference type="Proteomes" id="UP000636800"/>
    </source>
</evidence>
<name>A0A835PVF1_VANPL</name>
<feature type="compositionally biased region" description="Low complexity" evidence="1">
    <location>
        <begin position="45"/>
        <end position="57"/>
    </location>
</feature>
<dbReference type="Pfam" id="PF23156">
    <property type="entry name" value="DUF7054"/>
    <property type="match status" value="1"/>
</dbReference>
<dbReference type="AlphaFoldDB" id="A0A835PVF1"/>
<organism evidence="3 4">
    <name type="scientific">Vanilla planifolia</name>
    <name type="common">Vanilla</name>
    <dbReference type="NCBI Taxonomy" id="51239"/>
    <lineage>
        <taxon>Eukaryota</taxon>
        <taxon>Viridiplantae</taxon>
        <taxon>Streptophyta</taxon>
        <taxon>Embryophyta</taxon>
        <taxon>Tracheophyta</taxon>
        <taxon>Spermatophyta</taxon>
        <taxon>Magnoliopsida</taxon>
        <taxon>Liliopsida</taxon>
        <taxon>Asparagales</taxon>
        <taxon>Orchidaceae</taxon>
        <taxon>Vanilloideae</taxon>
        <taxon>Vanilleae</taxon>
        <taxon>Vanilla</taxon>
    </lineage>
</organism>
<feature type="domain" description="DUF7054" evidence="2">
    <location>
        <begin position="64"/>
        <end position="147"/>
    </location>
</feature>
<dbReference type="PANTHER" id="PTHR33270:SF24">
    <property type="entry name" value="EXPRESSED PROTEIN"/>
    <property type="match status" value="1"/>
</dbReference>
<sequence length="191" mass="20845">MAPLSKRPLASPPSRAASFHGLSTVPNAAEHRQMRRPKTHTDLLSAVRRASPAPSASTGERKVPSKVLFNVTVQWSLGPVQVLASTEWTVNDLVVAALKIYIQEERRPPLPTSDPFAFGIHYSQFSLQSLDPREKLIELGSRNFFLCPKAASAAATGGNADAAVNSSGCSNDVQKGYWISIPWRGFMDFLR</sequence>
<gene>
    <name evidence="3" type="ORF">HPP92_023110</name>
</gene>
<reference evidence="3 4" key="1">
    <citation type="journal article" date="2020" name="Nat. Food">
        <title>A phased Vanilla planifolia genome enables genetic improvement of flavour and production.</title>
        <authorList>
            <person name="Hasing T."/>
            <person name="Tang H."/>
            <person name="Brym M."/>
            <person name="Khazi F."/>
            <person name="Huang T."/>
            <person name="Chambers A.H."/>
        </authorList>
    </citation>
    <scope>NUCLEOTIDE SEQUENCE [LARGE SCALE GENOMIC DNA]</scope>
    <source>
        <tissue evidence="3">Leaf</tissue>
    </source>
</reference>
<dbReference type="PANTHER" id="PTHR33270">
    <property type="entry name" value="BNAC05G50380D PROTEIN"/>
    <property type="match status" value="1"/>
</dbReference>
<evidence type="ECO:0000256" key="1">
    <source>
        <dbReference type="SAM" id="MobiDB-lite"/>
    </source>
</evidence>